<gene>
    <name evidence="2" type="ORF">PSET11_00357</name>
</gene>
<organism evidence="2 3">
    <name type="scientific">Arthrobacter ulcerisalmonis</name>
    <dbReference type="NCBI Taxonomy" id="2483813"/>
    <lineage>
        <taxon>Bacteria</taxon>
        <taxon>Bacillati</taxon>
        <taxon>Actinomycetota</taxon>
        <taxon>Actinomycetes</taxon>
        <taxon>Micrococcales</taxon>
        <taxon>Micrococcaceae</taxon>
        <taxon>Arthrobacter</taxon>
    </lineage>
</organism>
<sequence>MAAAEPVMSLSAPTGGEPTERLAGPRFHRRVIVDRFAGKL</sequence>
<dbReference type="Proteomes" id="UP000280861">
    <property type="component" value="Unassembled WGS sequence"/>
</dbReference>
<keyword evidence="3" id="KW-1185">Reference proteome</keyword>
<evidence type="ECO:0000256" key="1">
    <source>
        <dbReference type="SAM" id="MobiDB-lite"/>
    </source>
</evidence>
<dbReference type="AlphaFoldDB" id="A0A3P5WDI6"/>
<dbReference type="RefSeq" id="WP_282432639.1">
    <property type="nucleotide sequence ID" value="NZ_JBHTMI010000002.1"/>
</dbReference>
<feature type="region of interest" description="Disordered" evidence="1">
    <location>
        <begin position="1"/>
        <end position="23"/>
    </location>
</feature>
<evidence type="ECO:0000313" key="3">
    <source>
        <dbReference type="Proteomes" id="UP000280861"/>
    </source>
</evidence>
<evidence type="ECO:0000313" key="2">
    <source>
        <dbReference type="EMBL" id="VDC18518.1"/>
    </source>
</evidence>
<dbReference type="EMBL" id="UXAU01000009">
    <property type="protein sequence ID" value="VDC18518.1"/>
    <property type="molecule type" value="Genomic_DNA"/>
</dbReference>
<proteinExistence type="predicted"/>
<name>A0A3P5WDI6_9MICC</name>
<protein>
    <submittedName>
        <fullName evidence="2">Uncharacterized protein</fullName>
    </submittedName>
</protein>
<reference evidence="2 3" key="1">
    <citation type="submission" date="2018-11" db="EMBL/GenBank/DDBJ databases">
        <authorList>
            <person name="Criscuolo A."/>
        </authorList>
    </citation>
    <scope>NUCLEOTIDE SEQUENCE [LARGE SCALE GENOMIC DNA]</scope>
    <source>
        <strain evidence="2">AT11b</strain>
    </source>
</reference>
<accession>A0A3P5WDI6</accession>